<keyword evidence="1" id="KW-0812">Transmembrane</keyword>
<evidence type="ECO:0000313" key="3">
    <source>
        <dbReference type="Proteomes" id="UP000245124"/>
    </source>
</evidence>
<dbReference type="EMBL" id="BDUD01000001">
    <property type="protein sequence ID" value="GBG19667.1"/>
    <property type="molecule type" value="Genomic_DNA"/>
</dbReference>
<evidence type="ECO:0000256" key="1">
    <source>
        <dbReference type="SAM" id="Phobius"/>
    </source>
</evidence>
<dbReference type="RefSeq" id="WP_109009429.1">
    <property type="nucleotide sequence ID" value="NZ_BDUD01000001.1"/>
</dbReference>
<dbReference type="AlphaFoldDB" id="A0A2R5FLJ6"/>
<keyword evidence="1" id="KW-0472">Membrane</keyword>
<comment type="caution">
    <text evidence="2">The sequence shown here is derived from an EMBL/GenBank/DDBJ whole genome shotgun (WGS) entry which is preliminary data.</text>
</comment>
<protein>
    <submittedName>
        <fullName evidence="2">Uncharacterized protein</fullName>
    </submittedName>
</protein>
<accession>A0A2R5FLJ6</accession>
<reference evidence="2 3" key="1">
    <citation type="submission" date="2017-06" db="EMBL/GenBank/DDBJ databases">
        <title>Genome sequencing of cyanobaciteial culture collection at National Institute for Environmental Studies (NIES).</title>
        <authorList>
            <person name="Hirose Y."/>
            <person name="Shimura Y."/>
            <person name="Fujisawa T."/>
            <person name="Nakamura Y."/>
            <person name="Kawachi M."/>
        </authorList>
    </citation>
    <scope>NUCLEOTIDE SEQUENCE [LARGE SCALE GENOMIC DNA]</scope>
    <source>
        <strain evidence="2 3">NIES-4072</strain>
    </source>
</reference>
<keyword evidence="1" id="KW-1133">Transmembrane helix</keyword>
<evidence type="ECO:0000313" key="2">
    <source>
        <dbReference type="EMBL" id="GBG19667.1"/>
    </source>
</evidence>
<feature type="transmembrane region" description="Helical" evidence="1">
    <location>
        <begin position="7"/>
        <end position="24"/>
    </location>
</feature>
<gene>
    <name evidence="2" type="ORF">NIES4072_33360</name>
</gene>
<dbReference type="Proteomes" id="UP000245124">
    <property type="component" value="Unassembled WGS sequence"/>
</dbReference>
<name>A0A2R5FLJ6_NOSCO</name>
<keyword evidence="3" id="KW-1185">Reference proteome</keyword>
<dbReference type="OrthoDB" id="572628at2"/>
<proteinExistence type="predicted"/>
<organism evidence="2 3">
    <name type="scientific">Nostoc commune NIES-4072</name>
    <dbReference type="NCBI Taxonomy" id="2005467"/>
    <lineage>
        <taxon>Bacteria</taxon>
        <taxon>Bacillati</taxon>
        <taxon>Cyanobacteriota</taxon>
        <taxon>Cyanophyceae</taxon>
        <taxon>Nostocales</taxon>
        <taxon>Nostocaceae</taxon>
        <taxon>Nostoc</taxon>
    </lineage>
</organism>
<sequence length="151" mass="17522">MHRRLRYILILLLSLSIIILWWPVNNSDCNSEAILAAKTTNFQVHATQVIVQPWRGRHHVYGIFMIPDNYKKAPFFVLTVKGAGSYCSKQFGQIKNYNDIFAEPGTYLVKNFIRTRTALRLILQGLYFQINDKKNWTLTFPEPKTSTATQN</sequence>